<dbReference type="Pfam" id="PF10648">
    <property type="entry name" value="Gmad2"/>
    <property type="match status" value="2"/>
</dbReference>
<keyword evidence="4" id="KW-1185">Reference proteome</keyword>
<feature type="domain" description="Bacterial spore germination immunoglobulin-like" evidence="2">
    <location>
        <begin position="46"/>
        <end position="117"/>
    </location>
</feature>
<feature type="domain" description="Bacterial spore germination immunoglobulin-like" evidence="2">
    <location>
        <begin position="150"/>
        <end position="220"/>
    </location>
</feature>
<proteinExistence type="predicted"/>
<organism evidence="3 4">
    <name type="scientific">Salinithrix halophila</name>
    <dbReference type="NCBI Taxonomy" id="1485204"/>
    <lineage>
        <taxon>Bacteria</taxon>
        <taxon>Bacillati</taxon>
        <taxon>Bacillota</taxon>
        <taxon>Bacilli</taxon>
        <taxon>Bacillales</taxon>
        <taxon>Thermoactinomycetaceae</taxon>
        <taxon>Salinithrix</taxon>
    </lineage>
</organism>
<dbReference type="EMBL" id="JBHSAP010000018">
    <property type="protein sequence ID" value="MFC4077785.1"/>
    <property type="molecule type" value="Genomic_DNA"/>
</dbReference>
<sequence length="236" mass="26893">MKKWFSCLSILVMMVVVWPTMVHANGSSQEEEFFRRVKVSKPQVVYEVKGEARVFEGTYHYRVKDGEKIIAKGWGTASEGGPEWGVFSQTIRLPKSKDAMKANLKLELFEESPKDGSEVNRLVLPLRNGIHQKKNGAFRNIQIHEPKVEYRVSGEARVFEGTYDYAVSDGHNYLAKGWGTASKGAPEWGKFKKTIQIPLKKMPVNGTLMLELYELSMENGQPIHHSYVVMDQTPWK</sequence>
<dbReference type="RefSeq" id="WP_380705623.1">
    <property type="nucleotide sequence ID" value="NZ_JBHSAP010000018.1"/>
</dbReference>
<name>A0ABV8JJ17_9BACL</name>
<evidence type="ECO:0000313" key="3">
    <source>
        <dbReference type="EMBL" id="MFC4077785.1"/>
    </source>
</evidence>
<keyword evidence="1" id="KW-0732">Signal</keyword>
<evidence type="ECO:0000259" key="2">
    <source>
        <dbReference type="Pfam" id="PF10648"/>
    </source>
</evidence>
<reference evidence="4" key="1">
    <citation type="journal article" date="2019" name="Int. J. Syst. Evol. Microbiol.">
        <title>The Global Catalogue of Microorganisms (GCM) 10K type strain sequencing project: providing services to taxonomists for standard genome sequencing and annotation.</title>
        <authorList>
            <consortium name="The Broad Institute Genomics Platform"/>
            <consortium name="The Broad Institute Genome Sequencing Center for Infectious Disease"/>
            <person name="Wu L."/>
            <person name="Ma J."/>
        </authorList>
    </citation>
    <scope>NUCLEOTIDE SEQUENCE [LARGE SCALE GENOMIC DNA]</scope>
    <source>
        <strain evidence="4">IBRC-M 10813</strain>
    </source>
</reference>
<accession>A0ABV8JJ17</accession>
<comment type="caution">
    <text evidence="3">The sequence shown here is derived from an EMBL/GenBank/DDBJ whole genome shotgun (WGS) entry which is preliminary data.</text>
</comment>
<evidence type="ECO:0000256" key="1">
    <source>
        <dbReference type="SAM" id="SignalP"/>
    </source>
</evidence>
<protein>
    <submittedName>
        <fullName evidence="3">Gmad2 immunoglobulin-like domain-containing protein</fullName>
    </submittedName>
</protein>
<dbReference type="InterPro" id="IPR018911">
    <property type="entry name" value="Gmad2_Ig-like_dom"/>
</dbReference>
<gene>
    <name evidence="3" type="ORF">ACFOUO_13360</name>
</gene>
<feature type="signal peptide" evidence="1">
    <location>
        <begin position="1"/>
        <end position="24"/>
    </location>
</feature>
<evidence type="ECO:0000313" key="4">
    <source>
        <dbReference type="Proteomes" id="UP001595843"/>
    </source>
</evidence>
<feature type="chain" id="PRO_5045456059" evidence="1">
    <location>
        <begin position="25"/>
        <end position="236"/>
    </location>
</feature>
<dbReference type="Proteomes" id="UP001595843">
    <property type="component" value="Unassembled WGS sequence"/>
</dbReference>